<gene>
    <name evidence="2" type="ORF">AYY18_03540</name>
</gene>
<keyword evidence="3" id="KW-1185">Reference proteome</keyword>
<dbReference type="RefSeq" id="WP_067401316.1">
    <property type="nucleotide sequence ID" value="NZ_LZEY01000012.1"/>
</dbReference>
<evidence type="ECO:0000313" key="3">
    <source>
        <dbReference type="Proteomes" id="UP000092377"/>
    </source>
</evidence>
<name>A0A1B8HP48_9GAMM</name>
<accession>A0A1B8HP48</accession>
<reference evidence="3" key="1">
    <citation type="submission" date="2016-06" db="EMBL/GenBank/DDBJ databases">
        <authorList>
            <person name="Butler K."/>
        </authorList>
    </citation>
    <scope>NUCLEOTIDE SEQUENCE [LARGE SCALE GENOMIC DNA]</scope>
    <source>
        <strain evidence="3">GCSL-Mp20</strain>
    </source>
</reference>
<comment type="caution">
    <text evidence="2">The sequence shown here is derived from an EMBL/GenBank/DDBJ whole genome shotgun (WGS) entry which is preliminary data.</text>
</comment>
<sequence length="557" mass="62627">MSLAGKKKLPEWSDSLFASVYLWIKRGTPPQKADSDASILRYPADSRLNALAIRMRSLVMENEITPDWFTEQGYHSASNQDKAAEKRKTVVLEYISIDELNTVLSDSARADYLWPHEPEPGKSVIDVNRLGDGSRITTDDISLLDEVSKIYTHVYAFGDHHVVSMRPNPVTGETHCFQTLNSFRNNFLDQGRVAGRRLGEAWLSWPGHTKQIGGVGFYPNPENCPREVYNLFTGLSVEPVAGDVTPYLEHLEKVICAGDSETYLYLIGWLAHVFQRPEEKPSVAIVMKSIEGTGKGSMVRPLLEILGMYAIQVNGSGQIAGRFNSTIANKLFVFVDEADLTDGRSADRLKAIISEDTVNLERKGKDPEIMPNYARFIFASNRDRVINAGLRERRYLVLEPDAIYAQNKGYFDRLHHWISDNGAQKLLAWLLSHDLSHFDPRRAPVTAALVEEKLASMPAVYQFIYSELWSRQPFKLQSRVNATELVEMLISWSESNGETIKPPAARSAAGRIMKAMGIQVMGRSDRGDGRYYDLPDISEMKQAFAAILGEKTEKLFT</sequence>
<dbReference type="Gene3D" id="3.40.50.300">
    <property type="entry name" value="P-loop containing nucleotide triphosphate hydrolases"/>
    <property type="match status" value="1"/>
</dbReference>
<evidence type="ECO:0000313" key="2">
    <source>
        <dbReference type="EMBL" id="OBU11021.1"/>
    </source>
</evidence>
<dbReference type="SUPFAM" id="SSF52540">
    <property type="entry name" value="P-loop containing nucleoside triphosphate hydrolases"/>
    <property type="match status" value="1"/>
</dbReference>
<dbReference type="EMBL" id="LZEY01000012">
    <property type="protein sequence ID" value="OBU11021.1"/>
    <property type="molecule type" value="Genomic_DNA"/>
</dbReference>
<dbReference type="InterPro" id="IPR027417">
    <property type="entry name" value="P-loop_NTPase"/>
</dbReference>
<feature type="domain" description="NrS-1 polymerase-like helicase" evidence="1">
    <location>
        <begin position="288"/>
        <end position="387"/>
    </location>
</feature>
<proteinExistence type="predicted"/>
<dbReference type="InterPro" id="IPR045455">
    <property type="entry name" value="NrS-1_pol-like_helicase"/>
</dbReference>
<evidence type="ECO:0000259" key="1">
    <source>
        <dbReference type="Pfam" id="PF19263"/>
    </source>
</evidence>
<dbReference type="OrthoDB" id="784829at2"/>
<protein>
    <recommendedName>
        <fullName evidence="1">NrS-1 polymerase-like helicase domain-containing protein</fullName>
    </recommendedName>
</protein>
<organism evidence="2 3">
    <name type="scientific">Morganella psychrotolerans</name>
    <dbReference type="NCBI Taxonomy" id="368603"/>
    <lineage>
        <taxon>Bacteria</taxon>
        <taxon>Pseudomonadati</taxon>
        <taxon>Pseudomonadota</taxon>
        <taxon>Gammaproteobacteria</taxon>
        <taxon>Enterobacterales</taxon>
        <taxon>Morganellaceae</taxon>
        <taxon>Morganella</taxon>
    </lineage>
</organism>
<dbReference type="Proteomes" id="UP000092377">
    <property type="component" value="Unassembled WGS sequence"/>
</dbReference>
<dbReference type="AlphaFoldDB" id="A0A1B8HP48"/>
<dbReference type="Pfam" id="PF19263">
    <property type="entry name" value="DUF5906"/>
    <property type="match status" value="1"/>
</dbReference>